<dbReference type="STRING" id="479433.Caci_7806"/>
<dbReference type="Pfam" id="PF13416">
    <property type="entry name" value="SBP_bac_8"/>
    <property type="match status" value="1"/>
</dbReference>
<keyword evidence="8" id="KW-1185">Reference proteome</keyword>
<evidence type="ECO:0000256" key="1">
    <source>
        <dbReference type="ARBA" id="ARBA00022475"/>
    </source>
</evidence>
<keyword evidence="1" id="KW-1003">Cell membrane</keyword>
<dbReference type="Proteomes" id="UP000000851">
    <property type="component" value="Chromosome"/>
</dbReference>
<dbReference type="Gene3D" id="3.40.190.10">
    <property type="entry name" value="Periplasmic binding protein-like II"/>
    <property type="match status" value="2"/>
</dbReference>
<organism evidence="7 8">
    <name type="scientific">Catenulispora acidiphila (strain DSM 44928 / JCM 14897 / NBRC 102108 / NRRL B-24433 / ID139908)</name>
    <dbReference type="NCBI Taxonomy" id="479433"/>
    <lineage>
        <taxon>Bacteria</taxon>
        <taxon>Bacillati</taxon>
        <taxon>Actinomycetota</taxon>
        <taxon>Actinomycetes</taxon>
        <taxon>Catenulisporales</taxon>
        <taxon>Catenulisporaceae</taxon>
        <taxon>Catenulispora</taxon>
    </lineage>
</organism>
<dbReference type="HOGENOM" id="CLU_031285_12_2_11"/>
<reference evidence="7 8" key="1">
    <citation type="journal article" date="2009" name="Stand. Genomic Sci.">
        <title>Complete genome sequence of Catenulispora acidiphila type strain (ID 139908).</title>
        <authorList>
            <person name="Copeland A."/>
            <person name="Lapidus A."/>
            <person name="Glavina Del Rio T."/>
            <person name="Nolan M."/>
            <person name="Lucas S."/>
            <person name="Chen F."/>
            <person name="Tice H."/>
            <person name="Cheng J.F."/>
            <person name="Bruce D."/>
            <person name="Goodwin L."/>
            <person name="Pitluck S."/>
            <person name="Mikhailova N."/>
            <person name="Pati A."/>
            <person name="Ivanova N."/>
            <person name="Mavromatis K."/>
            <person name="Chen A."/>
            <person name="Palaniappan K."/>
            <person name="Chain P."/>
            <person name="Land M."/>
            <person name="Hauser L."/>
            <person name="Chang Y.J."/>
            <person name="Jeffries C.D."/>
            <person name="Chertkov O."/>
            <person name="Brettin T."/>
            <person name="Detter J.C."/>
            <person name="Han C."/>
            <person name="Ali Z."/>
            <person name="Tindall B.J."/>
            <person name="Goker M."/>
            <person name="Bristow J."/>
            <person name="Eisen J.A."/>
            <person name="Markowitz V."/>
            <person name="Hugenholtz P."/>
            <person name="Kyrpides N.C."/>
            <person name="Klenk H.P."/>
        </authorList>
    </citation>
    <scope>NUCLEOTIDE SEQUENCE [LARGE SCALE GENOMIC DNA]</scope>
    <source>
        <strain evidence="8">DSM 44928 / JCM 14897 / NBRC 102108 / NRRL B-24433 / ID139908</strain>
    </source>
</reference>
<evidence type="ECO:0000256" key="3">
    <source>
        <dbReference type="ARBA" id="ARBA00023136"/>
    </source>
</evidence>
<dbReference type="AlphaFoldDB" id="C7QE42"/>
<dbReference type="InterPro" id="IPR050490">
    <property type="entry name" value="Bact_solute-bd_prot1"/>
</dbReference>
<evidence type="ECO:0000256" key="6">
    <source>
        <dbReference type="SAM" id="SignalP"/>
    </source>
</evidence>
<name>C7QE42_CATAD</name>
<accession>C7QE42</accession>
<evidence type="ECO:0000256" key="4">
    <source>
        <dbReference type="ARBA" id="ARBA00023139"/>
    </source>
</evidence>
<dbReference type="RefSeq" id="WP_015796355.1">
    <property type="nucleotide sequence ID" value="NC_013131.1"/>
</dbReference>
<dbReference type="PANTHER" id="PTHR43649:SF33">
    <property type="entry name" value="POLYGALACTURONAN_RHAMNOGALACTURONAN-BINDING PROTEIN YTCQ"/>
    <property type="match status" value="1"/>
</dbReference>
<dbReference type="InParanoid" id="C7QE42"/>
<dbReference type="PANTHER" id="PTHR43649">
    <property type="entry name" value="ARABINOSE-BINDING PROTEIN-RELATED"/>
    <property type="match status" value="1"/>
</dbReference>
<dbReference type="eggNOG" id="COG1653">
    <property type="taxonomic scope" value="Bacteria"/>
</dbReference>
<proteinExistence type="predicted"/>
<dbReference type="SUPFAM" id="SSF53850">
    <property type="entry name" value="Periplasmic binding protein-like II"/>
    <property type="match status" value="1"/>
</dbReference>
<keyword evidence="5" id="KW-0449">Lipoprotein</keyword>
<evidence type="ECO:0000313" key="7">
    <source>
        <dbReference type="EMBL" id="ACU76630.1"/>
    </source>
</evidence>
<dbReference type="KEGG" id="cai:Caci_7806"/>
<feature type="signal peptide" evidence="6">
    <location>
        <begin position="1"/>
        <end position="19"/>
    </location>
</feature>
<keyword evidence="2 6" id="KW-0732">Signal</keyword>
<evidence type="ECO:0000313" key="8">
    <source>
        <dbReference type="Proteomes" id="UP000000851"/>
    </source>
</evidence>
<evidence type="ECO:0000256" key="5">
    <source>
        <dbReference type="ARBA" id="ARBA00023288"/>
    </source>
</evidence>
<sequence precursor="true">MTAAALVIAVTVPACSSSAQSKATGGGGASGGAKSFTYWSMWKEDEPQAAVIKEALAAYKAATGVTVTVQWHGRAVLDDIAAAVKACKPVPDLSDGSVNTILGAAAEGVAVDDLTDLYQQPVPGENQNLTDALPDKYTPMLTDKNGAIVMVPYEVASEAVFFDKTRFPQLSADPPQTWDQFMAVLQQIKGKGQVPLALDATEGNAAYWVEWMFERELGPSQFKRTAEEHDPAAAGSDSRWNDVRLIDGAAKLETLVKGGDFAPGWNTEDTGTTSTHAKDQQNAWAAGKAALILGGSWVPSETKRTADVDSFVFPAMPNQGGLPSDNSAGVNFFGFAVPKAGKNADAAEKFVLYFMAKAQLSKISSEAGNITPRIDITAPGVLASVQTALTNRTVFPDQDALMRDDSKWYTAVFQPASVAFMTGKLTPQQFVGKLKTDSAAFWARSGAASPTT</sequence>
<dbReference type="InterPro" id="IPR006059">
    <property type="entry name" value="SBP"/>
</dbReference>
<evidence type="ECO:0000256" key="2">
    <source>
        <dbReference type="ARBA" id="ARBA00022729"/>
    </source>
</evidence>
<protein>
    <submittedName>
        <fullName evidence="7">Extracellular solute-binding protein family 1</fullName>
    </submittedName>
</protein>
<keyword evidence="3" id="KW-0472">Membrane</keyword>
<dbReference type="EMBL" id="CP001700">
    <property type="protein sequence ID" value="ACU76630.1"/>
    <property type="molecule type" value="Genomic_DNA"/>
</dbReference>
<keyword evidence="4" id="KW-0564">Palmitate</keyword>
<feature type="chain" id="PRO_5002983067" evidence="6">
    <location>
        <begin position="20"/>
        <end position="452"/>
    </location>
</feature>
<gene>
    <name evidence="7" type="ordered locus">Caci_7806</name>
</gene>